<keyword evidence="16" id="KW-1185">Reference proteome</keyword>
<sequence>MGHNSDKMYVTHSEHAAGAHTASSGGKRAETGRSEVMRLPFDSCALSLQPFKNPVAVIADTEPGEQLRADVFDLLNIVPYIRKFKTNPVSGKPLETGSLIKLNFFKNAEGNYHDPITFKVFSPHVHLVFLKSTGNVFDMASIQLLAIKSKTWRDLVSDEPFKREDIITIQDPANLQSRDLREYDYVKQDKKVAEDELAGDPLKGINVDAAGGASKVLKMLAEKTRSEQAQQASPSGTPGPDGKEDEKKEGVIAKRKVDQMAYNATNFTTGRAAASLTSTTFGPQVVNERELLDEEELMFEELMKATKEKDRLKSKAYATIMTNLGGLNVELHGDRAPKTVYNFIQLAKEGKYDNTVFHRLIPGFMVQGGDPTGTGRGGKSFWGEPFRDEYAEKGAFKHDSRGVLSMANSGPNTNSSQFFITFNETSHLNNKHTVFGKLVGGDDTLKRIERTTVRPGSDRPTKDIVITGVQVLQDPFEEYKVRLAARLARQDQSDEALRKRAAKAAEREKDRTTWLGTDLGVKGESTATRDDRKRKADDAGVGKYLKAGGSGTKRDGPAAAPVEFGVDKKKRKPGGFGDFSGW</sequence>
<evidence type="ECO:0000256" key="2">
    <source>
        <dbReference type="ARBA" id="ARBA00000971"/>
    </source>
</evidence>
<dbReference type="InterPro" id="IPR026951">
    <property type="entry name" value="PPIL2_U-box_dom"/>
</dbReference>
<keyword evidence="10 15" id="KW-0413">Isomerase</keyword>
<dbReference type="PROSITE" id="PS51698">
    <property type="entry name" value="U_BOX"/>
    <property type="match status" value="1"/>
</dbReference>
<protein>
    <submittedName>
        <fullName evidence="15">Peptidyl-prolyl cis-trans isomerase cyp8</fullName>
    </submittedName>
</protein>
<comment type="catalytic activity">
    <reaction evidence="1">
        <text>S-ubiquitinyl-[E2 ubiquitin-conjugating enzyme]-L-cysteine + [acceptor protein]-L-lysine = [E2 ubiquitin-conjugating enzyme]-L-cysteine + N(6)-ubiquitinyl-[acceptor protein]-L-lysine.</text>
        <dbReference type="EC" id="2.3.2.27"/>
    </reaction>
</comment>
<dbReference type="SMART" id="SM00504">
    <property type="entry name" value="Ubox"/>
    <property type="match status" value="1"/>
</dbReference>
<name>A0A427Y6I6_9TREE</name>
<dbReference type="GO" id="GO:0003755">
    <property type="term" value="F:peptidyl-prolyl cis-trans isomerase activity"/>
    <property type="evidence" value="ECO:0007669"/>
    <property type="project" value="UniProtKB-KW"/>
</dbReference>
<dbReference type="Proteomes" id="UP000279236">
    <property type="component" value="Unassembled WGS sequence"/>
</dbReference>
<dbReference type="GO" id="GO:0071013">
    <property type="term" value="C:catalytic step 2 spliceosome"/>
    <property type="evidence" value="ECO:0007669"/>
    <property type="project" value="TreeGrafter"/>
</dbReference>
<organism evidence="15 16">
    <name type="scientific">Apiotrichum porosum</name>
    <dbReference type="NCBI Taxonomy" id="105984"/>
    <lineage>
        <taxon>Eukaryota</taxon>
        <taxon>Fungi</taxon>
        <taxon>Dikarya</taxon>
        <taxon>Basidiomycota</taxon>
        <taxon>Agaricomycotina</taxon>
        <taxon>Tremellomycetes</taxon>
        <taxon>Trichosporonales</taxon>
        <taxon>Trichosporonaceae</taxon>
        <taxon>Apiotrichum</taxon>
    </lineage>
</organism>
<dbReference type="InterPro" id="IPR044666">
    <property type="entry name" value="Cyclophilin_A-like"/>
</dbReference>
<gene>
    <name evidence="15" type="primary">CYP8</name>
    <name evidence="15" type="ORF">EHS24_004970</name>
</gene>
<dbReference type="EMBL" id="RSCE01000002">
    <property type="protein sequence ID" value="RSH86699.1"/>
    <property type="molecule type" value="Genomic_DNA"/>
</dbReference>
<feature type="region of interest" description="Disordered" evidence="12">
    <location>
        <begin position="515"/>
        <end position="582"/>
    </location>
</feature>
<dbReference type="STRING" id="105984.A0A427Y6I6"/>
<dbReference type="Gene3D" id="2.40.100.10">
    <property type="entry name" value="Cyclophilin-like"/>
    <property type="match status" value="1"/>
</dbReference>
<dbReference type="AlphaFoldDB" id="A0A427Y6I6"/>
<comment type="similarity">
    <text evidence="6">Belongs to the cyclophilin-type PPIase family. PPIL2 subfamily.</text>
</comment>
<dbReference type="GO" id="GO:0000209">
    <property type="term" value="P:protein polyubiquitination"/>
    <property type="evidence" value="ECO:0007669"/>
    <property type="project" value="TreeGrafter"/>
</dbReference>
<dbReference type="SUPFAM" id="SSF57850">
    <property type="entry name" value="RING/U-box"/>
    <property type="match status" value="1"/>
</dbReference>
<feature type="domain" description="PPIase cyclophilin-type" evidence="13">
    <location>
        <begin position="322"/>
        <end position="471"/>
    </location>
</feature>
<dbReference type="InterPro" id="IPR003613">
    <property type="entry name" value="Ubox_domain"/>
</dbReference>
<evidence type="ECO:0000256" key="1">
    <source>
        <dbReference type="ARBA" id="ARBA00000900"/>
    </source>
</evidence>
<evidence type="ECO:0000259" key="14">
    <source>
        <dbReference type="PROSITE" id="PS51698"/>
    </source>
</evidence>
<dbReference type="PROSITE" id="PS00170">
    <property type="entry name" value="CSA_PPIASE_1"/>
    <property type="match status" value="1"/>
</dbReference>
<proteinExistence type="inferred from homology"/>
<feature type="domain" description="U-box" evidence="14">
    <location>
        <begin position="37"/>
        <end position="119"/>
    </location>
</feature>
<feature type="compositionally biased region" description="Polar residues" evidence="12">
    <location>
        <begin position="227"/>
        <end position="236"/>
    </location>
</feature>
<evidence type="ECO:0000313" key="16">
    <source>
        <dbReference type="Proteomes" id="UP000279236"/>
    </source>
</evidence>
<comment type="catalytic activity">
    <reaction evidence="2">
        <text>[protein]-peptidylproline (omega=180) = [protein]-peptidylproline (omega=0)</text>
        <dbReference type="Rhea" id="RHEA:16237"/>
        <dbReference type="Rhea" id="RHEA-COMP:10747"/>
        <dbReference type="Rhea" id="RHEA-COMP:10748"/>
        <dbReference type="ChEBI" id="CHEBI:83833"/>
        <dbReference type="ChEBI" id="CHEBI:83834"/>
        <dbReference type="EC" id="5.2.1.8"/>
    </reaction>
</comment>
<dbReference type="PROSITE" id="PS50072">
    <property type="entry name" value="CSA_PPIASE_2"/>
    <property type="match status" value="1"/>
</dbReference>
<evidence type="ECO:0000256" key="7">
    <source>
        <dbReference type="ARBA" id="ARBA00022679"/>
    </source>
</evidence>
<comment type="pathway">
    <text evidence="5">Protein modification; protein ubiquitination.</text>
</comment>
<dbReference type="FunFam" id="3.30.40.10:FF:000079">
    <property type="entry name" value="Peptidyl-prolyl cis-trans isomerase 2"/>
    <property type="match status" value="1"/>
</dbReference>
<evidence type="ECO:0000256" key="5">
    <source>
        <dbReference type="ARBA" id="ARBA00004906"/>
    </source>
</evidence>
<accession>A0A427Y6I6</accession>
<comment type="function">
    <text evidence="3">May catalyze the cis-trans isomerization of proline imidic peptide bonds in oligopeptides thereby assisting the folding of proteins. May also function as a chaperone, playing a role in intracellular transport of proteins. May also have a protein ubiquitin ligase activity acting as an E3 ubiquitin protein ligase or as a ubiquitin-ubiquitin ligase promoting elongation of ubiquitin chains on proteins.</text>
</comment>
<dbReference type="InterPro" id="IPR013083">
    <property type="entry name" value="Znf_RING/FYVE/PHD"/>
</dbReference>
<dbReference type="PANTHER" id="PTHR45625:SF1">
    <property type="entry name" value="RING-TYPE E3 UBIQUITIN-PROTEIN LIGASE PPIL2"/>
    <property type="match status" value="1"/>
</dbReference>
<evidence type="ECO:0000256" key="10">
    <source>
        <dbReference type="ARBA" id="ARBA00023235"/>
    </source>
</evidence>
<dbReference type="FunFam" id="2.40.100.10:FF:000014">
    <property type="entry name" value="Peptidyl-prolyl cis-trans isomerase cyp65"/>
    <property type="match status" value="1"/>
</dbReference>
<dbReference type="OrthoDB" id="407558at2759"/>
<dbReference type="Gene3D" id="3.30.40.10">
    <property type="entry name" value="Zinc/RING finger domain, C3HC4 (zinc finger)"/>
    <property type="match status" value="1"/>
</dbReference>
<keyword evidence="9" id="KW-0697">Rotamase</keyword>
<comment type="subcellular location">
    <subcellularLocation>
        <location evidence="4">Nucleus</location>
    </subcellularLocation>
</comment>
<dbReference type="InterPro" id="IPR029000">
    <property type="entry name" value="Cyclophilin-like_dom_sf"/>
</dbReference>
<dbReference type="PRINTS" id="PR00153">
    <property type="entry name" value="CSAPPISMRASE"/>
</dbReference>
<dbReference type="Pfam" id="PF00160">
    <property type="entry name" value="Pro_isomerase"/>
    <property type="match status" value="1"/>
</dbReference>
<evidence type="ECO:0000256" key="6">
    <source>
        <dbReference type="ARBA" id="ARBA00007930"/>
    </source>
</evidence>
<evidence type="ECO:0000259" key="13">
    <source>
        <dbReference type="PROSITE" id="PS50072"/>
    </source>
</evidence>
<keyword evidence="7" id="KW-0808">Transferase</keyword>
<dbReference type="SUPFAM" id="SSF50891">
    <property type="entry name" value="Cyclophilin-like"/>
    <property type="match status" value="1"/>
</dbReference>
<evidence type="ECO:0000256" key="4">
    <source>
        <dbReference type="ARBA" id="ARBA00004123"/>
    </source>
</evidence>
<dbReference type="InterPro" id="IPR002130">
    <property type="entry name" value="Cyclophilin-type_PPIase_dom"/>
</dbReference>
<feature type="compositionally biased region" description="Basic and acidic residues" evidence="12">
    <location>
        <begin position="527"/>
        <end position="540"/>
    </location>
</feature>
<dbReference type="GO" id="GO:0006457">
    <property type="term" value="P:protein folding"/>
    <property type="evidence" value="ECO:0007669"/>
    <property type="project" value="InterPro"/>
</dbReference>
<evidence type="ECO:0000313" key="15">
    <source>
        <dbReference type="EMBL" id="RSH86699.1"/>
    </source>
</evidence>
<dbReference type="PANTHER" id="PTHR45625">
    <property type="entry name" value="PEPTIDYL-PROLYL CIS-TRANS ISOMERASE-RELATED"/>
    <property type="match status" value="1"/>
</dbReference>
<evidence type="ECO:0000256" key="8">
    <source>
        <dbReference type="ARBA" id="ARBA00022786"/>
    </source>
</evidence>
<evidence type="ECO:0000256" key="12">
    <source>
        <dbReference type="SAM" id="MobiDB-lite"/>
    </source>
</evidence>
<evidence type="ECO:0000256" key="11">
    <source>
        <dbReference type="ARBA" id="ARBA00023242"/>
    </source>
</evidence>
<reference evidence="15 16" key="1">
    <citation type="submission" date="2018-11" db="EMBL/GenBank/DDBJ databases">
        <title>Genome sequence of Apiotrichum porosum DSM 27194.</title>
        <authorList>
            <person name="Aliyu H."/>
            <person name="Gorte O."/>
            <person name="Ochsenreither K."/>
        </authorList>
    </citation>
    <scope>NUCLEOTIDE SEQUENCE [LARGE SCALE GENOMIC DNA]</scope>
    <source>
        <strain evidence="15 16">DSM 27194</strain>
    </source>
</reference>
<dbReference type="InterPro" id="IPR020892">
    <property type="entry name" value="Cyclophilin-type_PPIase_CS"/>
</dbReference>
<dbReference type="GeneID" id="39589513"/>
<dbReference type="GO" id="GO:0061630">
    <property type="term" value="F:ubiquitin protein ligase activity"/>
    <property type="evidence" value="ECO:0007669"/>
    <property type="project" value="UniProtKB-EC"/>
</dbReference>
<keyword evidence="8" id="KW-0833">Ubl conjugation pathway</keyword>
<feature type="region of interest" description="Disordered" evidence="12">
    <location>
        <begin position="223"/>
        <end position="248"/>
    </location>
</feature>
<dbReference type="RefSeq" id="XP_028479484.1">
    <property type="nucleotide sequence ID" value="XM_028620512.1"/>
</dbReference>
<dbReference type="CDD" id="cd16663">
    <property type="entry name" value="RING-Ubox_PPIL2"/>
    <property type="match status" value="1"/>
</dbReference>
<evidence type="ECO:0000256" key="3">
    <source>
        <dbReference type="ARBA" id="ARBA00003697"/>
    </source>
</evidence>
<comment type="caution">
    <text evidence="15">The sequence shown here is derived from an EMBL/GenBank/DDBJ whole genome shotgun (WGS) entry which is preliminary data.</text>
</comment>
<evidence type="ECO:0000256" key="9">
    <source>
        <dbReference type="ARBA" id="ARBA00023110"/>
    </source>
</evidence>
<keyword evidence="11" id="KW-0539">Nucleus</keyword>